<evidence type="ECO:0000313" key="2">
    <source>
        <dbReference type="Proteomes" id="UP000622533"/>
    </source>
</evidence>
<comment type="caution">
    <text evidence="1">The sequence shown here is derived from an EMBL/GenBank/DDBJ whole genome shotgun (WGS) entry which is preliminary data.</text>
</comment>
<protein>
    <submittedName>
        <fullName evidence="1">Uncharacterized protein</fullName>
    </submittedName>
</protein>
<dbReference type="EMBL" id="JADEXS010000122">
    <property type="protein sequence ID" value="MBE9023002.1"/>
    <property type="molecule type" value="Genomic_DNA"/>
</dbReference>
<dbReference type="Proteomes" id="UP000622533">
    <property type="component" value="Unassembled WGS sequence"/>
</dbReference>
<accession>A0A8J7ACV4</accession>
<organism evidence="1 2">
    <name type="scientific">Desmonostoc muscorum LEGE 12446</name>
    <dbReference type="NCBI Taxonomy" id="1828758"/>
    <lineage>
        <taxon>Bacteria</taxon>
        <taxon>Bacillati</taxon>
        <taxon>Cyanobacteriota</taxon>
        <taxon>Cyanophyceae</taxon>
        <taxon>Nostocales</taxon>
        <taxon>Nostocaceae</taxon>
        <taxon>Desmonostoc</taxon>
    </lineage>
</organism>
<reference evidence="1" key="1">
    <citation type="submission" date="2020-10" db="EMBL/GenBank/DDBJ databases">
        <authorList>
            <person name="Castelo-Branco R."/>
            <person name="Eusebio N."/>
            <person name="Adriana R."/>
            <person name="Vieira A."/>
            <person name="Brugerolle De Fraissinette N."/>
            <person name="Rezende De Castro R."/>
            <person name="Schneider M.P."/>
            <person name="Vasconcelos V."/>
            <person name="Leao P.N."/>
        </authorList>
    </citation>
    <scope>NUCLEOTIDE SEQUENCE</scope>
    <source>
        <strain evidence="1">LEGE 12446</strain>
    </source>
</reference>
<proteinExistence type="predicted"/>
<evidence type="ECO:0000313" key="1">
    <source>
        <dbReference type="EMBL" id="MBE9023002.1"/>
    </source>
</evidence>
<keyword evidence="2" id="KW-1185">Reference proteome</keyword>
<dbReference type="AlphaFoldDB" id="A0A8J7ACV4"/>
<dbReference type="RefSeq" id="WP_193916337.1">
    <property type="nucleotide sequence ID" value="NZ_JADEXS020000001.1"/>
</dbReference>
<name>A0A8J7ACV4_DESMC</name>
<gene>
    <name evidence="1" type="ORF">IQ276_11355</name>
</gene>
<sequence>MAKVSISLPDELVSYIHQKVENPSALIENLLKQWRHQQEDTALAVACSLMDELELGWESEWQNAAITNWETLDCNTNLKIDCDK</sequence>